<organism evidence="1 2">
    <name type="scientific">Piloderma croceum (strain F 1598)</name>
    <dbReference type="NCBI Taxonomy" id="765440"/>
    <lineage>
        <taxon>Eukaryota</taxon>
        <taxon>Fungi</taxon>
        <taxon>Dikarya</taxon>
        <taxon>Basidiomycota</taxon>
        <taxon>Agaricomycotina</taxon>
        <taxon>Agaricomycetes</taxon>
        <taxon>Agaricomycetidae</taxon>
        <taxon>Atheliales</taxon>
        <taxon>Atheliaceae</taxon>
        <taxon>Piloderma</taxon>
    </lineage>
</organism>
<feature type="non-terminal residue" evidence="1">
    <location>
        <position position="62"/>
    </location>
</feature>
<keyword evidence="2" id="KW-1185">Reference proteome</keyword>
<evidence type="ECO:0000313" key="1">
    <source>
        <dbReference type="EMBL" id="KIM75635.1"/>
    </source>
</evidence>
<dbReference type="InParanoid" id="A0A0C3ESZ1"/>
<gene>
    <name evidence="1" type="ORF">PILCRDRAFT_827067</name>
</gene>
<sequence length="62" mass="7195">MMKHCKSAIPIPELPSMARLCTQPTRYRRHCIDETRVESKSLMERAWNGHGQLVEKGPTQPY</sequence>
<reference evidence="2" key="2">
    <citation type="submission" date="2015-01" db="EMBL/GenBank/DDBJ databases">
        <title>Evolutionary Origins and Diversification of the Mycorrhizal Mutualists.</title>
        <authorList>
            <consortium name="DOE Joint Genome Institute"/>
            <consortium name="Mycorrhizal Genomics Consortium"/>
            <person name="Kohler A."/>
            <person name="Kuo A."/>
            <person name="Nagy L.G."/>
            <person name="Floudas D."/>
            <person name="Copeland A."/>
            <person name="Barry K.W."/>
            <person name="Cichocki N."/>
            <person name="Veneault-Fourrey C."/>
            <person name="LaButti K."/>
            <person name="Lindquist E.A."/>
            <person name="Lipzen A."/>
            <person name="Lundell T."/>
            <person name="Morin E."/>
            <person name="Murat C."/>
            <person name="Riley R."/>
            <person name="Ohm R."/>
            <person name="Sun H."/>
            <person name="Tunlid A."/>
            <person name="Henrissat B."/>
            <person name="Grigoriev I.V."/>
            <person name="Hibbett D.S."/>
            <person name="Martin F."/>
        </authorList>
    </citation>
    <scope>NUCLEOTIDE SEQUENCE [LARGE SCALE GENOMIC DNA]</scope>
    <source>
        <strain evidence="2">F 1598</strain>
    </source>
</reference>
<dbReference type="AlphaFoldDB" id="A0A0C3ESZ1"/>
<dbReference type="EMBL" id="KN833044">
    <property type="protein sequence ID" value="KIM75635.1"/>
    <property type="molecule type" value="Genomic_DNA"/>
</dbReference>
<accession>A0A0C3ESZ1</accession>
<protein>
    <submittedName>
        <fullName evidence="1">Uncharacterized protein</fullName>
    </submittedName>
</protein>
<evidence type="ECO:0000313" key="2">
    <source>
        <dbReference type="Proteomes" id="UP000054166"/>
    </source>
</evidence>
<dbReference type="Proteomes" id="UP000054166">
    <property type="component" value="Unassembled WGS sequence"/>
</dbReference>
<dbReference type="HOGENOM" id="CLU_2910422_0_0_1"/>
<proteinExistence type="predicted"/>
<name>A0A0C3ESZ1_PILCF</name>
<reference evidence="1 2" key="1">
    <citation type="submission" date="2014-04" db="EMBL/GenBank/DDBJ databases">
        <authorList>
            <consortium name="DOE Joint Genome Institute"/>
            <person name="Kuo A."/>
            <person name="Tarkka M."/>
            <person name="Buscot F."/>
            <person name="Kohler A."/>
            <person name="Nagy L.G."/>
            <person name="Floudas D."/>
            <person name="Copeland A."/>
            <person name="Barry K.W."/>
            <person name="Cichocki N."/>
            <person name="Veneault-Fourrey C."/>
            <person name="LaButti K."/>
            <person name="Lindquist E.A."/>
            <person name="Lipzen A."/>
            <person name="Lundell T."/>
            <person name="Morin E."/>
            <person name="Murat C."/>
            <person name="Sun H."/>
            <person name="Tunlid A."/>
            <person name="Henrissat B."/>
            <person name="Grigoriev I.V."/>
            <person name="Hibbett D.S."/>
            <person name="Martin F."/>
            <person name="Nordberg H.P."/>
            <person name="Cantor M.N."/>
            <person name="Hua S.X."/>
        </authorList>
    </citation>
    <scope>NUCLEOTIDE SEQUENCE [LARGE SCALE GENOMIC DNA]</scope>
    <source>
        <strain evidence="1 2">F 1598</strain>
    </source>
</reference>